<reference evidence="2" key="1">
    <citation type="submission" date="2022-11" db="EMBL/GenBank/DDBJ databases">
        <authorList>
            <person name="Petersen C."/>
        </authorList>
    </citation>
    <scope>NUCLEOTIDE SEQUENCE</scope>
    <source>
        <strain evidence="2">IBT 34128</strain>
    </source>
</reference>
<reference evidence="2" key="2">
    <citation type="journal article" date="2023" name="IMA Fungus">
        <title>Comparative genomic study of the Penicillium genus elucidates a diverse pangenome and 15 lateral gene transfer events.</title>
        <authorList>
            <person name="Petersen C."/>
            <person name="Sorensen T."/>
            <person name="Nielsen M.R."/>
            <person name="Sondergaard T.E."/>
            <person name="Sorensen J.L."/>
            <person name="Fitzpatrick D.A."/>
            <person name="Frisvad J.C."/>
            <person name="Nielsen K.L."/>
        </authorList>
    </citation>
    <scope>NUCLEOTIDE SEQUENCE</scope>
    <source>
        <strain evidence="2">IBT 34128</strain>
    </source>
</reference>
<dbReference type="GeneID" id="81392702"/>
<proteinExistence type="predicted"/>
<feature type="domain" description="ACB" evidence="1">
    <location>
        <begin position="61"/>
        <end position="144"/>
    </location>
</feature>
<dbReference type="PROSITE" id="PS51228">
    <property type="entry name" value="ACB_2"/>
    <property type="match status" value="1"/>
</dbReference>
<dbReference type="InterPro" id="IPR014352">
    <property type="entry name" value="FERM/acyl-CoA-bd_prot_sf"/>
</dbReference>
<comment type="caution">
    <text evidence="2">The sequence shown here is derived from an EMBL/GenBank/DDBJ whole genome shotgun (WGS) entry which is preliminary data.</text>
</comment>
<dbReference type="AlphaFoldDB" id="A0A9W9FT75"/>
<evidence type="ECO:0000313" key="3">
    <source>
        <dbReference type="Proteomes" id="UP001141434"/>
    </source>
</evidence>
<dbReference type="Gene3D" id="1.20.80.10">
    <property type="match status" value="1"/>
</dbReference>
<gene>
    <name evidence="2" type="ORF">NUU61_002952</name>
</gene>
<dbReference type="GO" id="GO:0000062">
    <property type="term" value="F:fatty-acyl-CoA binding"/>
    <property type="evidence" value="ECO:0007669"/>
    <property type="project" value="InterPro"/>
</dbReference>
<evidence type="ECO:0000313" key="2">
    <source>
        <dbReference type="EMBL" id="KAJ5105605.1"/>
    </source>
</evidence>
<dbReference type="Pfam" id="PF00887">
    <property type="entry name" value="ACBP"/>
    <property type="match status" value="1"/>
</dbReference>
<name>A0A9W9FT75_9EURO</name>
<dbReference type="Proteomes" id="UP001141434">
    <property type="component" value="Unassembled WGS sequence"/>
</dbReference>
<dbReference type="SUPFAM" id="SSF47027">
    <property type="entry name" value="Acyl-CoA binding protein"/>
    <property type="match status" value="1"/>
</dbReference>
<keyword evidence="3" id="KW-1185">Reference proteome</keyword>
<dbReference type="InterPro" id="IPR035984">
    <property type="entry name" value="Acyl-CoA-binding_sf"/>
</dbReference>
<dbReference type="EMBL" id="JAPMSZ010000004">
    <property type="protein sequence ID" value="KAJ5105605.1"/>
    <property type="molecule type" value="Genomic_DNA"/>
</dbReference>
<protein>
    <recommendedName>
        <fullName evidence="1">ACB domain-containing protein</fullName>
    </recommendedName>
</protein>
<evidence type="ECO:0000259" key="1">
    <source>
        <dbReference type="PROSITE" id="PS51228"/>
    </source>
</evidence>
<dbReference type="InterPro" id="IPR000582">
    <property type="entry name" value="Acyl-CoA-binding_protein"/>
</dbReference>
<sequence>MSDIADFLTALDAAQKKEKYTSEVQDAAGGIDAATLKAAVEAAAAMGEIETVADEAQAAALSAGFQFAAKVVLMLTAAPGPYEKKDLYVYFKVARNETVEKPAFYDMVKKQLYGEWEKVKHYSDQKAQALYIQNVNTLIGKYGTRDS</sequence>
<organism evidence="2 3">
    <name type="scientific">Penicillium alfredii</name>
    <dbReference type="NCBI Taxonomy" id="1506179"/>
    <lineage>
        <taxon>Eukaryota</taxon>
        <taxon>Fungi</taxon>
        <taxon>Dikarya</taxon>
        <taxon>Ascomycota</taxon>
        <taxon>Pezizomycotina</taxon>
        <taxon>Eurotiomycetes</taxon>
        <taxon>Eurotiomycetidae</taxon>
        <taxon>Eurotiales</taxon>
        <taxon>Aspergillaceae</taxon>
        <taxon>Penicillium</taxon>
    </lineage>
</organism>
<accession>A0A9W9FT75</accession>
<dbReference type="RefSeq" id="XP_056514601.1">
    <property type="nucleotide sequence ID" value="XM_056653534.1"/>
</dbReference>
<dbReference type="OrthoDB" id="346910at2759"/>